<keyword evidence="6" id="KW-0472">Membrane</keyword>
<evidence type="ECO:0000256" key="4">
    <source>
        <dbReference type="ARBA" id="ARBA00022448"/>
    </source>
</evidence>
<comment type="subcellular location">
    <subcellularLocation>
        <location evidence="2">Endomembrane system</location>
        <topology evidence="2">Peripheral membrane protein</topology>
    </subcellularLocation>
</comment>
<dbReference type="GO" id="GO:0046933">
    <property type="term" value="F:proton-transporting ATP synthase activity, rotational mechanism"/>
    <property type="evidence" value="ECO:0007669"/>
    <property type="project" value="InterPro"/>
</dbReference>
<dbReference type="InterPro" id="IPR020546">
    <property type="entry name" value="ATP_synth_F1_dsu/esu_N"/>
</dbReference>
<keyword evidence="4" id="KW-0813">Transport</keyword>
<accession>A0AA49JXU7</accession>
<keyword evidence="12" id="KW-1185">Reference proteome</keyword>
<reference evidence="11" key="1">
    <citation type="submission" date="2023-07" db="EMBL/GenBank/DDBJ databases">
        <authorList>
            <person name="Haufschild T."/>
            <person name="Kallscheuer N."/>
            <person name="Hammer J."/>
            <person name="Kohn T."/>
            <person name="Kabuu M."/>
            <person name="Jogler M."/>
            <person name="Wohfarth N."/>
            <person name="Heuer A."/>
            <person name="Rohde M."/>
            <person name="van Teeseling M.C.F."/>
            <person name="Jogler C."/>
        </authorList>
    </citation>
    <scope>NUCLEOTIDE SEQUENCE</scope>
    <source>
        <strain evidence="10">Strain 138</strain>
        <strain evidence="11">Strain 318</strain>
    </source>
</reference>
<evidence type="ECO:0000256" key="1">
    <source>
        <dbReference type="ARBA" id="ARBA00003543"/>
    </source>
</evidence>
<dbReference type="InterPro" id="IPR001469">
    <property type="entry name" value="ATP_synth_F1_dsu/esu"/>
</dbReference>
<dbReference type="PANTHER" id="PTHR13822">
    <property type="entry name" value="ATP SYNTHASE DELTA/EPSILON CHAIN"/>
    <property type="match status" value="1"/>
</dbReference>
<proteinExistence type="inferred from homology"/>
<comment type="function">
    <text evidence="1">Produces ATP from ADP in the presence of a proton gradient across the membrane.</text>
</comment>
<evidence type="ECO:0000256" key="2">
    <source>
        <dbReference type="ARBA" id="ARBA00004184"/>
    </source>
</evidence>
<evidence type="ECO:0000256" key="7">
    <source>
        <dbReference type="ARBA" id="ARBA00023196"/>
    </source>
</evidence>
<evidence type="ECO:0000259" key="9">
    <source>
        <dbReference type="Pfam" id="PF02823"/>
    </source>
</evidence>
<evidence type="ECO:0000313" key="10">
    <source>
        <dbReference type="EMBL" id="WKW11260.1"/>
    </source>
</evidence>
<dbReference type="KEGG" id="pspc:Strain318_000501"/>
<evidence type="ECO:0000313" key="11">
    <source>
        <dbReference type="EMBL" id="WKW14170.1"/>
    </source>
</evidence>
<feature type="domain" description="ATP synthase F1 complex delta/epsilon subunit N-terminal" evidence="9">
    <location>
        <begin position="2"/>
        <end position="78"/>
    </location>
</feature>
<dbReference type="Proteomes" id="UP001229955">
    <property type="component" value="Chromosome"/>
</dbReference>
<evidence type="ECO:0000313" key="12">
    <source>
        <dbReference type="Proteomes" id="UP001229955"/>
    </source>
</evidence>
<evidence type="ECO:0000256" key="8">
    <source>
        <dbReference type="ARBA" id="ARBA00023310"/>
    </source>
</evidence>
<dbReference type="InterPro" id="IPR036771">
    <property type="entry name" value="ATPsynth_dsu/esu_N"/>
</dbReference>
<name>A0AA49JXU7_9BACT</name>
<dbReference type="GO" id="GO:0012505">
    <property type="term" value="C:endomembrane system"/>
    <property type="evidence" value="ECO:0007669"/>
    <property type="project" value="UniProtKB-SubCell"/>
</dbReference>
<dbReference type="GO" id="GO:0045259">
    <property type="term" value="C:proton-transporting ATP synthase complex"/>
    <property type="evidence" value="ECO:0007669"/>
    <property type="project" value="UniProtKB-KW"/>
</dbReference>
<keyword evidence="5" id="KW-0406">Ion transport</keyword>
<dbReference type="SUPFAM" id="SSF51344">
    <property type="entry name" value="Epsilon subunit of F1F0-ATP synthase N-terminal domain"/>
    <property type="match status" value="1"/>
</dbReference>
<sequence length="81" mass="8638">MLKISVISPEATLFEGEARQLVAPAFDGEVGILENHAPMVTVLGKGELRIGDGAQRFSVEGGFMQVVDNVVRVVTEKAAKL</sequence>
<dbReference type="AlphaFoldDB" id="A0AA49JXU7"/>
<dbReference type="RefSeq" id="WP_367886960.1">
    <property type="nucleotide sequence ID" value="NZ_CP130612.1"/>
</dbReference>
<dbReference type="CDD" id="cd12152">
    <property type="entry name" value="F1-ATPase_delta"/>
    <property type="match status" value="1"/>
</dbReference>
<evidence type="ECO:0000256" key="3">
    <source>
        <dbReference type="ARBA" id="ARBA00005712"/>
    </source>
</evidence>
<organism evidence="11 12">
    <name type="scientific">Pseudogemmatithrix spongiicola</name>
    <dbReference type="NCBI Taxonomy" id="3062599"/>
    <lineage>
        <taxon>Bacteria</taxon>
        <taxon>Pseudomonadati</taxon>
        <taxon>Gemmatimonadota</taxon>
        <taxon>Gemmatimonadia</taxon>
        <taxon>Gemmatimonadales</taxon>
        <taxon>Gemmatimonadaceae</taxon>
        <taxon>Pseudogemmatithrix</taxon>
    </lineage>
</organism>
<protein>
    <recommendedName>
        <fullName evidence="9">ATP synthase F1 complex delta/epsilon subunit N-terminal domain-containing protein</fullName>
    </recommendedName>
</protein>
<dbReference type="Gene3D" id="2.60.15.10">
    <property type="entry name" value="F0F1 ATP synthase delta/epsilon subunit, N-terminal"/>
    <property type="match status" value="1"/>
</dbReference>
<dbReference type="Pfam" id="PF02823">
    <property type="entry name" value="ATP-synt_DE_N"/>
    <property type="match status" value="1"/>
</dbReference>
<evidence type="ECO:0000256" key="6">
    <source>
        <dbReference type="ARBA" id="ARBA00023136"/>
    </source>
</evidence>
<gene>
    <name evidence="10" type="ORF">Strain138_000501</name>
    <name evidence="11" type="ORF">Strain318_000501</name>
</gene>
<keyword evidence="8" id="KW-0066">ATP synthesis</keyword>
<evidence type="ECO:0000256" key="5">
    <source>
        <dbReference type="ARBA" id="ARBA00023065"/>
    </source>
</evidence>
<dbReference type="EMBL" id="CP130612">
    <property type="protein sequence ID" value="WKW11260.1"/>
    <property type="molecule type" value="Genomic_DNA"/>
</dbReference>
<comment type="similarity">
    <text evidence="3">Belongs to the ATPase epsilon chain family.</text>
</comment>
<accession>A0AA49JSL4</accession>
<keyword evidence="7" id="KW-0139">CF(1)</keyword>
<dbReference type="EMBL" id="CP130613">
    <property type="protein sequence ID" value="WKW14170.1"/>
    <property type="molecule type" value="Genomic_DNA"/>
</dbReference>
<dbReference type="PANTHER" id="PTHR13822:SF10">
    <property type="entry name" value="ATP SYNTHASE EPSILON CHAIN, CHLOROPLASTIC"/>
    <property type="match status" value="1"/>
</dbReference>